<keyword evidence="2" id="KW-1185">Reference proteome</keyword>
<comment type="caution">
    <text evidence="1">The sequence shown here is derived from an EMBL/GenBank/DDBJ whole genome shotgun (WGS) entry which is preliminary data.</text>
</comment>
<gene>
    <name evidence="1" type="ORF">FCN74_01755</name>
</gene>
<dbReference type="AlphaFoldDB" id="A0A4U5TSA1"/>
<dbReference type="EMBL" id="SWMU01000001">
    <property type="protein sequence ID" value="TKS57169.1"/>
    <property type="molecule type" value="Genomic_DNA"/>
</dbReference>
<dbReference type="PANTHER" id="PTHR11669:SF8">
    <property type="entry name" value="DNA POLYMERASE III SUBUNIT DELTA"/>
    <property type="match status" value="1"/>
</dbReference>
<evidence type="ECO:0000313" key="2">
    <source>
        <dbReference type="Proteomes" id="UP000306552"/>
    </source>
</evidence>
<dbReference type="Gene3D" id="3.40.50.300">
    <property type="entry name" value="P-loop containing nucleotide triphosphate hydrolases"/>
    <property type="match status" value="1"/>
</dbReference>
<dbReference type="PANTHER" id="PTHR11669">
    <property type="entry name" value="REPLICATION FACTOR C / DNA POLYMERASE III GAMMA-TAU SUBUNIT"/>
    <property type="match status" value="1"/>
</dbReference>
<protein>
    <submittedName>
        <fullName evidence="1">DNA polymerase III subunit delta</fullName>
    </submittedName>
</protein>
<dbReference type="InterPro" id="IPR027417">
    <property type="entry name" value="P-loop_NTPase"/>
</dbReference>
<dbReference type="SUPFAM" id="SSF52540">
    <property type="entry name" value="P-loop containing nucleoside triphosphate hydrolases"/>
    <property type="match status" value="1"/>
</dbReference>
<proteinExistence type="predicted"/>
<name>A0A4U5TSA1_9FLAO</name>
<reference evidence="1 2" key="1">
    <citation type="submission" date="2019-04" db="EMBL/GenBank/DDBJ databases">
        <title>Psychroflexus halotolerans sp. nov., isolated from a marine solar saltern.</title>
        <authorList>
            <person name="Feng X."/>
        </authorList>
    </citation>
    <scope>NUCLEOTIDE SEQUENCE [LARGE SCALE GENOMIC DNA]</scope>
    <source>
        <strain evidence="1 2">WDS2C27</strain>
    </source>
</reference>
<dbReference type="InterPro" id="IPR050238">
    <property type="entry name" value="DNA_Rep/Repair_Clamp_Loader"/>
</dbReference>
<dbReference type="Proteomes" id="UP000306552">
    <property type="component" value="Unassembled WGS sequence"/>
</dbReference>
<dbReference type="OrthoDB" id="9811073at2"/>
<dbReference type="Pfam" id="PF13177">
    <property type="entry name" value="DNA_pol3_delta2"/>
    <property type="match status" value="1"/>
</dbReference>
<organism evidence="1 2">
    <name type="scientific">Mesohalobacter halotolerans</name>
    <dbReference type="NCBI Taxonomy" id="1883405"/>
    <lineage>
        <taxon>Bacteria</taxon>
        <taxon>Pseudomonadati</taxon>
        <taxon>Bacteroidota</taxon>
        <taxon>Flavobacteriia</taxon>
        <taxon>Flavobacteriales</taxon>
        <taxon>Flavobacteriaceae</taxon>
        <taxon>Mesohalobacter</taxon>
    </lineage>
</organism>
<dbReference type="GO" id="GO:0006261">
    <property type="term" value="P:DNA-templated DNA replication"/>
    <property type="evidence" value="ECO:0007669"/>
    <property type="project" value="TreeGrafter"/>
</dbReference>
<dbReference type="RefSeq" id="WP_138930872.1">
    <property type="nucleotide sequence ID" value="NZ_SWMU01000001.1"/>
</dbReference>
<evidence type="ECO:0000313" key="1">
    <source>
        <dbReference type="EMBL" id="TKS57169.1"/>
    </source>
</evidence>
<accession>A0A4U5TSA1</accession>
<sequence length="373" mass="42979">MRFEDIIGQDHLKKHLKTCYTNDRIPHAQLYVGEMGYGTLPMALACANLILNSDTSRQVYSTVLQHPDFHIAVPVNNDKGKPSKPTTSDFIKPWLNLAESNPYMDLKTWYTEIGIEKKKGLMTVNEADRIANELALKPHSGVAKVMIVWCADKLHTAAANKLLKLIEEPPENTFLILTTDKEESILDTIKSRCQVLNFPRLSQENIRNALINRLSLDSSQANFIAQQADGDYTQAFNLAQNNQEEVEFEEWFINWVRLAFQAKKNKQVVIKLMDWSQNISDNTRDKQVRFLKYCLHFFRQALLKNYQVQELVYLKTQANFSLDKFAPFIHGNNIEPIYTTIQDAIYHINRNVNAKMVITDASIKLSRFIHMKA</sequence>